<name>A0A6L7I0S7_9GAMM</name>
<dbReference type="Pfam" id="PF11286">
    <property type="entry name" value="DUF3087"/>
    <property type="match status" value="1"/>
</dbReference>
<dbReference type="Proteomes" id="UP000474778">
    <property type="component" value="Unassembled WGS sequence"/>
</dbReference>
<sequence length="174" mass="19854">MMLVEVDKARYRQHLNRVIAVFIASLALLSLVSGQLLIALFGNQEVVSGESTGNLHLNFFGVLMGFAVCALALYQQRHKAYFREIYYVSRLKALQNRIYRKFKQIKQAGERNDIDALIIQVFYFSSQKLVYLLDDNTLTLSQVDKELEAVKARIASLGLNIGPEDFDESLLEKF</sequence>
<protein>
    <submittedName>
        <fullName evidence="2">DUF3087 family protein</fullName>
    </submittedName>
</protein>
<dbReference type="InterPro" id="IPR021438">
    <property type="entry name" value="DUF3087"/>
</dbReference>
<dbReference type="EMBL" id="WRPA01000015">
    <property type="protein sequence ID" value="MXR70136.1"/>
    <property type="molecule type" value="Genomic_DNA"/>
</dbReference>
<evidence type="ECO:0000313" key="3">
    <source>
        <dbReference type="Proteomes" id="UP000474778"/>
    </source>
</evidence>
<evidence type="ECO:0000313" key="2">
    <source>
        <dbReference type="EMBL" id="MXR70136.1"/>
    </source>
</evidence>
<gene>
    <name evidence="2" type="ORF">GNT65_15835</name>
</gene>
<keyword evidence="1" id="KW-1133">Transmembrane helix</keyword>
<feature type="transmembrane region" description="Helical" evidence="1">
    <location>
        <begin position="55"/>
        <end position="74"/>
    </location>
</feature>
<feature type="transmembrane region" description="Helical" evidence="1">
    <location>
        <begin position="18"/>
        <end position="43"/>
    </location>
</feature>
<keyword evidence="1" id="KW-0812">Transmembrane</keyword>
<keyword evidence="1" id="KW-0472">Membrane</keyword>
<accession>A0A6L7I0S7</accession>
<keyword evidence="3" id="KW-1185">Reference proteome</keyword>
<proteinExistence type="predicted"/>
<reference evidence="2 3" key="1">
    <citation type="submission" date="2019-12" db="EMBL/GenBank/DDBJ databases">
        <title>Shewanella insulae sp. nov., isolated from a tidal flat.</title>
        <authorList>
            <person name="Yoon J.-H."/>
        </authorList>
    </citation>
    <scope>NUCLEOTIDE SEQUENCE [LARGE SCALE GENOMIC DNA]</scope>
    <source>
        <strain evidence="2 3">JBTF-M18</strain>
    </source>
</reference>
<comment type="caution">
    <text evidence="2">The sequence shown here is derived from an EMBL/GenBank/DDBJ whole genome shotgun (WGS) entry which is preliminary data.</text>
</comment>
<dbReference type="AlphaFoldDB" id="A0A6L7I0S7"/>
<evidence type="ECO:0000256" key="1">
    <source>
        <dbReference type="SAM" id="Phobius"/>
    </source>
</evidence>
<organism evidence="2 3">
    <name type="scientific">Shewanella insulae</name>
    <dbReference type="NCBI Taxonomy" id="2681496"/>
    <lineage>
        <taxon>Bacteria</taxon>
        <taxon>Pseudomonadati</taxon>
        <taxon>Pseudomonadota</taxon>
        <taxon>Gammaproteobacteria</taxon>
        <taxon>Alteromonadales</taxon>
        <taxon>Shewanellaceae</taxon>
        <taxon>Shewanella</taxon>
    </lineage>
</organism>